<feature type="domain" description="PKD" evidence="1">
    <location>
        <begin position="623"/>
        <end position="702"/>
    </location>
</feature>
<feature type="domain" description="PKD" evidence="1">
    <location>
        <begin position="539"/>
        <end position="611"/>
    </location>
</feature>
<evidence type="ECO:0000259" key="1">
    <source>
        <dbReference type="PROSITE" id="PS50093"/>
    </source>
</evidence>
<dbReference type="FunFam" id="2.60.40.10:FF:000270">
    <property type="entry name" value="Cell surface protein"/>
    <property type="match status" value="1"/>
</dbReference>
<protein>
    <recommendedName>
        <fullName evidence="1">PKD domain-containing protein</fullName>
    </recommendedName>
</protein>
<dbReference type="AlphaFoldDB" id="A0A2V2N4I9"/>
<comment type="caution">
    <text evidence="2">The sequence shown here is derived from an EMBL/GenBank/DDBJ whole genome shotgun (WGS) entry which is preliminary data.</text>
</comment>
<dbReference type="InterPro" id="IPR000601">
    <property type="entry name" value="PKD_dom"/>
</dbReference>
<proteinExistence type="predicted"/>
<dbReference type="PROSITE" id="PS51257">
    <property type="entry name" value="PROKAR_LIPOPROTEIN"/>
    <property type="match status" value="1"/>
</dbReference>
<dbReference type="PROSITE" id="PS50093">
    <property type="entry name" value="PKD"/>
    <property type="match status" value="2"/>
</dbReference>
<dbReference type="SMART" id="SM00089">
    <property type="entry name" value="PKD"/>
    <property type="match status" value="2"/>
</dbReference>
<gene>
    <name evidence="2" type="ORF">DK846_15665</name>
</gene>
<dbReference type="GeneID" id="97548293"/>
<dbReference type="EMBL" id="QGMY01000016">
    <property type="protein sequence ID" value="PWR70173.1"/>
    <property type="molecule type" value="Genomic_DNA"/>
</dbReference>
<dbReference type="RefSeq" id="WP_109969935.1">
    <property type="nucleotide sequence ID" value="NZ_CP176093.1"/>
</dbReference>
<accession>A0A2V2N4I9</accession>
<name>A0A2V2N4I9_9EURY</name>
<dbReference type="Pfam" id="PF18911">
    <property type="entry name" value="PKD_4"/>
    <property type="match status" value="2"/>
</dbReference>
<dbReference type="Gene3D" id="2.60.40.10">
    <property type="entry name" value="Immunoglobulins"/>
    <property type="match status" value="2"/>
</dbReference>
<dbReference type="OrthoDB" id="98274at2157"/>
<keyword evidence="3" id="KW-1185">Reference proteome</keyword>
<dbReference type="InterPro" id="IPR035986">
    <property type="entry name" value="PKD_dom_sf"/>
</dbReference>
<dbReference type="PANTHER" id="PTHR42754">
    <property type="entry name" value="ENDOGLUCANASE"/>
    <property type="match status" value="1"/>
</dbReference>
<organism evidence="2 3">
    <name type="scientific">Methanospirillum lacunae</name>
    <dbReference type="NCBI Taxonomy" id="668570"/>
    <lineage>
        <taxon>Archaea</taxon>
        <taxon>Methanobacteriati</taxon>
        <taxon>Methanobacteriota</taxon>
        <taxon>Stenosarchaea group</taxon>
        <taxon>Methanomicrobia</taxon>
        <taxon>Methanomicrobiales</taxon>
        <taxon>Methanospirillaceae</taxon>
        <taxon>Methanospirillum</taxon>
    </lineage>
</organism>
<evidence type="ECO:0000313" key="3">
    <source>
        <dbReference type="Proteomes" id="UP000245657"/>
    </source>
</evidence>
<dbReference type="Proteomes" id="UP000245657">
    <property type="component" value="Unassembled WGS sequence"/>
</dbReference>
<dbReference type="SUPFAM" id="SSF49299">
    <property type="entry name" value="PKD domain"/>
    <property type="match status" value="2"/>
</dbReference>
<dbReference type="PANTHER" id="PTHR42754:SF1">
    <property type="entry name" value="LIPOPROTEIN"/>
    <property type="match status" value="1"/>
</dbReference>
<dbReference type="CDD" id="cd00146">
    <property type="entry name" value="PKD"/>
    <property type="match status" value="2"/>
</dbReference>
<dbReference type="InterPro" id="IPR013783">
    <property type="entry name" value="Ig-like_fold"/>
</dbReference>
<evidence type="ECO:0000313" key="2">
    <source>
        <dbReference type="EMBL" id="PWR70173.1"/>
    </source>
</evidence>
<reference evidence="2 3" key="1">
    <citation type="submission" date="2018-05" db="EMBL/GenBank/DDBJ databases">
        <title>Draft genome of Methanospirillum lacunae Ki8-1.</title>
        <authorList>
            <person name="Dueholm M.S."/>
            <person name="Nielsen P.H."/>
            <person name="Bakmann L.F."/>
            <person name="Otzen D.E."/>
        </authorList>
    </citation>
    <scope>NUCLEOTIDE SEQUENCE [LARGE SCALE GENOMIC DNA]</scope>
    <source>
        <strain evidence="2 3">Ki8-1</strain>
    </source>
</reference>
<dbReference type="InterPro" id="IPR022409">
    <property type="entry name" value="PKD/Chitinase_dom"/>
</dbReference>
<sequence length="702" mass="74371">MKKIRHQQKIAGENICGVLIGLICIGIACIPVCADISGSGGNETNIQLTLQKCLGGSLSDQGYEVISATDGGYLAAGYARSKDGDVSGNHGSSDVWVTKMDPSGTVQWQKCFGGSSSDYAYSATQTVDGGYLTGGLTSSIDGDVSGKHGGFDLWVVKMDPSGTLQWQKCLGGSSTDWAESIIQTDDGGYLAGGGTYSNDGDVSGYHGSSDAWIVKLDTSGDLQWQKCLGGSAGDVVNSVIQTDDGGYLAGGSTYSNNGNVSGNHGQSDYWIVKLDADGNQEWQKCLGGSDNDLAESIIQTTDGGYLIGGMSSSNDDDVSGNHGSNDYWVVKLDFSGSLQWQKCLGGSSGDWANSVIQTVDGGYLVGGVTFSEDGDVSGNHGNGDYWIVKLDEEGNLQWQNCFGGTKYDYLVSLTQETDRQYLAIGYTDSNDGDITGYHGNDDYWIARLTVQHQVNATSDPWTILYPFGNKSYLEGTNATYFTQGKPGATLENVTVDSNQIGPVSNWTFATIIANHTISTSGIPTPGQVHAFFSMNTTWGPAPLTIAFTNESLGSPNSYYWNFGDGTTSTVRDPVHTYTIPGVYSVSLKALNDNTGGITTFNNAVTVTAGSIPSPTPTPVPGDLNAAFSADRTSGNTPLQVTFTDQSTGNPVSWRWDLGDGNTSLTQNVTHIYYEKGTYSVTLLTKNSLSSGRMEKNGYISVT</sequence>